<dbReference type="Pfam" id="PF00580">
    <property type="entry name" value="UvrD-helicase"/>
    <property type="match status" value="2"/>
</dbReference>
<dbReference type="SUPFAM" id="SSF53098">
    <property type="entry name" value="Ribonuclease H-like"/>
    <property type="match status" value="1"/>
</dbReference>
<feature type="domain" description="Helicase ATP-binding" evidence="11">
    <location>
        <begin position="1009"/>
        <end position="1195"/>
    </location>
</feature>
<dbReference type="EMBL" id="JACDXX010000027">
    <property type="protein sequence ID" value="MCB5412052.1"/>
    <property type="molecule type" value="Genomic_DNA"/>
</dbReference>
<feature type="domain" description="Helicase C-terminal" evidence="12">
    <location>
        <begin position="1245"/>
        <end position="1409"/>
    </location>
</feature>
<keyword evidence="5 10" id="KW-0067">ATP-binding</keyword>
<evidence type="ECO:0000256" key="1">
    <source>
        <dbReference type="ARBA" id="ARBA00005446"/>
    </source>
</evidence>
<keyword evidence="3 10" id="KW-0378">Hydrolase</keyword>
<keyword evidence="7" id="KW-0413">Isomerase</keyword>
<dbReference type="InterPro" id="IPR014001">
    <property type="entry name" value="Helicase_ATP-bd"/>
</dbReference>
<evidence type="ECO:0000256" key="5">
    <source>
        <dbReference type="ARBA" id="ARBA00022840"/>
    </source>
</evidence>
<dbReference type="InterPro" id="IPR027417">
    <property type="entry name" value="P-loop_NTPase"/>
</dbReference>
<evidence type="ECO:0000256" key="9">
    <source>
        <dbReference type="ARBA" id="ARBA00034808"/>
    </source>
</evidence>
<evidence type="ECO:0000259" key="11">
    <source>
        <dbReference type="PROSITE" id="PS51192"/>
    </source>
</evidence>
<dbReference type="RefSeq" id="WP_226937484.1">
    <property type="nucleotide sequence ID" value="NZ_JACDXX010000027.1"/>
</dbReference>
<dbReference type="SMART" id="SM00487">
    <property type="entry name" value="DEXDc"/>
    <property type="match status" value="1"/>
</dbReference>
<dbReference type="Gene3D" id="3.40.50.300">
    <property type="entry name" value="P-loop containing nucleotide triphosphate hydrolases"/>
    <property type="match status" value="4"/>
</dbReference>
<organism evidence="14 15">
    <name type="scientific">Pseudogemmobacter faecipullorum</name>
    <dbReference type="NCBI Taxonomy" id="2755041"/>
    <lineage>
        <taxon>Bacteria</taxon>
        <taxon>Pseudomonadati</taxon>
        <taxon>Pseudomonadota</taxon>
        <taxon>Alphaproteobacteria</taxon>
        <taxon>Rhodobacterales</taxon>
        <taxon>Paracoccaceae</taxon>
        <taxon>Pseudogemmobacter</taxon>
    </lineage>
</organism>
<dbReference type="PROSITE" id="PS51194">
    <property type="entry name" value="HELICASE_CTER"/>
    <property type="match status" value="1"/>
</dbReference>
<dbReference type="PANTHER" id="PTHR13710">
    <property type="entry name" value="DNA HELICASE RECQ FAMILY MEMBER"/>
    <property type="match status" value="1"/>
</dbReference>
<proteinExistence type="inferred from homology"/>
<evidence type="ECO:0000313" key="15">
    <source>
        <dbReference type="Proteomes" id="UP001198571"/>
    </source>
</evidence>
<reference evidence="14 15" key="1">
    <citation type="submission" date="2020-07" db="EMBL/GenBank/DDBJ databases">
        <title>Pseudogemmobacter sp. nov., isolated from poultry manure in Taiwan.</title>
        <authorList>
            <person name="Lin S.-Y."/>
            <person name="Tang Y.-S."/>
            <person name="Young C.-C."/>
        </authorList>
    </citation>
    <scope>NUCLEOTIDE SEQUENCE [LARGE SCALE GENOMIC DNA]</scope>
    <source>
        <strain evidence="14 15">CC-YST710</strain>
    </source>
</reference>
<dbReference type="InterPro" id="IPR001650">
    <property type="entry name" value="Helicase_C-like"/>
</dbReference>
<evidence type="ECO:0000259" key="12">
    <source>
        <dbReference type="PROSITE" id="PS51194"/>
    </source>
</evidence>
<comment type="similarity">
    <text evidence="1">Belongs to the helicase family. RecQ subfamily.</text>
</comment>
<accession>A0ABS8CRN1</accession>
<dbReference type="Pfam" id="PF00271">
    <property type="entry name" value="Helicase_C"/>
    <property type="match status" value="1"/>
</dbReference>
<evidence type="ECO:0000256" key="3">
    <source>
        <dbReference type="ARBA" id="ARBA00022801"/>
    </source>
</evidence>
<dbReference type="PROSITE" id="PS51192">
    <property type="entry name" value="HELICASE_ATP_BIND_1"/>
    <property type="match status" value="1"/>
</dbReference>
<dbReference type="InterPro" id="IPR014016">
    <property type="entry name" value="UvrD-like_ATP-bd"/>
</dbReference>
<feature type="domain" description="UvrD-like helicase ATP-binding" evidence="13">
    <location>
        <begin position="1895"/>
        <end position="2254"/>
    </location>
</feature>
<gene>
    <name evidence="14" type="ORF">H0485_18875</name>
</gene>
<evidence type="ECO:0000256" key="4">
    <source>
        <dbReference type="ARBA" id="ARBA00022806"/>
    </source>
</evidence>
<dbReference type="EC" id="5.6.2.4" evidence="9"/>
<evidence type="ECO:0000256" key="6">
    <source>
        <dbReference type="ARBA" id="ARBA00023125"/>
    </source>
</evidence>
<dbReference type="Pfam" id="PF13361">
    <property type="entry name" value="UvrD_C"/>
    <property type="match status" value="1"/>
</dbReference>
<dbReference type="Pfam" id="PF00270">
    <property type="entry name" value="DEAD"/>
    <property type="match status" value="1"/>
</dbReference>
<dbReference type="InterPro" id="IPR012337">
    <property type="entry name" value="RNaseH-like_sf"/>
</dbReference>
<dbReference type="InterPro" id="IPR011545">
    <property type="entry name" value="DEAD/DEAH_box_helicase_dom"/>
</dbReference>
<evidence type="ECO:0000256" key="7">
    <source>
        <dbReference type="ARBA" id="ARBA00023235"/>
    </source>
</evidence>
<dbReference type="SMART" id="SM00490">
    <property type="entry name" value="HELICc"/>
    <property type="match status" value="1"/>
</dbReference>
<sequence>MKVERIVEDRGFGFAKHVDEDETYFFHVKSCLAGQSDFEALHEGDLLLCQTGSRPSEPGRRCIVQWIRVSSLDWGGDAPPESQLDLNVTRRVALSERSLAQLHQHMEAKWYVGQWAGEAPADLRDPLLGAIWIKKIGTCDAIHLIQERIPERLAQCRFDFREQIDPDNPLCSVKDLLCNFTVEQLPAIGKPQLAWLEEGRVEPPLMNAAHDNGNLANAHLDDADKAAILLWFVHRFLSAPDQIDQDGWLDGKHTYEAIAARHLLSSHQDIQSPLQPWYLKLAARGLLDQEICDDLAARYPSAAARLYSQLSLERQNDIRARWRTNPEDLATAITADHTLIDQLICQDVLVIDLESDGEKIWQIGCACIDQTTRLYDAQDGAPLEPALEKLSARLRSARLVIGHNILEWDWPILESYVAPTAPPLIWDTLFVQYLLDPRAPTHALGGSHNAEDDADLTLRLFVSQLHELPIPLIARVLAGAFETTADLFAAIAPVLVARAPVTRTMPDDLAAVGDMPPALILLPDHALSDLNWVAGAVIVSADTEAGLDAAYWEIDPERLAQNLGSCVGTTPAVAVLLALSQRLQTEGIPLRRSMLPLWLVDGAAGLEEAISRASVVPANPAAQAVAPFPRRAAWWHSADGTAISAMLPDGQGVLLEQPTPQLHDSATSPGMRFAPLITVREADTPLWLLRDCAAQRIDIGGGWRTFHHVVPPSAMTRITPRLSPATLRPRLAVRAFAALFPGSNDQSSYWIGVLEALYTLKNEVAPSDAATEGGVVQILLVASSNSQSLVNLLREACTTIGLAELRPSHRTRREHLRRASARKLVVIDHLENWRAWRDVARDLGIPLQPVVDALPLGEWFARAQSDAVCAEKPDTGTESPDAPPATAITEANLLEALPTLMTRFLDEWLWSTGLGTATQAPVLLDARAEVFQYEVRSLAAKHALEPSTLTADARHQLRLIFEILQIEREEAPSDLATMETFLTANWQPAGTAGGNTVSGFKPTQKRAMEAIRTRTSDVMVTLPTGEGKSVLFQVPALCRGLRNRRLTLVLSPLKALMQDQVLRLHEQGFAISVDYINSDRPRHEQADALQGVLDHRTVLLYVAPERLRNARFRDVLQRRIEADGGLEYIVFDEAHCINQWGYEFRPDYFHAFSYLLGHLRGPDFPDPTPVLLLSATLTASDRVRIGDLLVHNISKQQRLPLSICPDPEDVTNPLRAHIAVSPLIVQGNILETKDFENALAERIPFILKAIWKARENFRTTGQRSAVIIFVGRRAHADDLARRLTDASGCDVESYHAGIDAATREEIYTRFKDGDLDVLVATKAFGMGMDIPDIHWVVHLSPPTYLEDYLQEVGRIGRGAIEKRRAGLERMEALLLGSAADFESMRSLRAQNAMNIPDINEIERKIIDIAEDIENQRIAFVPNHGFEPYDSAAKMRANATKLRMALFWLEKAEHLTLLGQVPDLLSVTLSTSRLSPIAAEASPIGRIAQALLALALDEDENEKADHGITPVSERTEGGILSWLTSMIGLRSAASKPALLPLRRSTSIARATLQPAVINIAQIRKQCSIVSRDETMACLAELQQRKAVEMKWVLEFVTRALLDEPQNRIDRLIDTVASAVRRLISQLETRGRIEFRPYAYLDPEAFDFWPEADISLTDKEKKDREALLKRYNRAFLYGFRSLARGSSVRLKQVVRSAHEEVQWSAGLSSAKHWHALNECKTLVAMLPTLLSIFKAAVQDNRTEVDAYEVIRKIGAAHPRNEFRVRDLEALLRIASSLNFVNVQPDLVPLSYIIELNGTTTGLGQHSTLVEELEDINALAETRTFAMEVFANLPNSARENFITGYFAQANGAGLKAFLEAQLGEIENDGDAASAFITGKLDQLRATKADAFFKRFEQSEEPAQWAAMSHPYNQHLMVNAGPGAGKTSVLVGRVAHLIRFQHVKPSDIIVLAFNRAVVFEIRKRIRDLFRSLGYAAYASHVRVHTFHGLARASLSDTPGVEMANLLSSFTSRLSSDAAFRDKVAGGCRSILIDEFQDVSDDVYDIIKCLHQGSGERAGVMVIGDDDQDILRWQRRADSRKRGGFAEAYFDRFRDDFGGDTLQTLQLSVNFRSEASVVDLSQSMISGFFKANTRSRRLKTSLLRPSSSAGQGHCDRIITTDWDRHRVLSSVVDMSQHLIAENPGSLAVLCRTNDEVAEVHRALSTVFPQITVQSSENMRIADLRHVALWCEFLEDSLASSDRALSPTLREELLQGFRASVAIPETANAAEGDVELGTLWDLCCGESVFPHLSTLLRFIRNLQRDELLRLTGQYGASHEVVVSTIHKVKGLEYDNVVIVPSRASFGDTTAGAEALEEDAAEEARLLYVALTRAKSRLVNFIGPREYAWARAQPRYQAGAEGGDKVLTGAHNQIALGWAFRRTSFNPDPDNCQEYIERQVVVGDRLKLGGVGSRRGMTLIHIDRTGAERQIGCLASRMGSGAAGADLRVSAVIRYPIDIRDQGAVGVLCAARGWGYAVLVAGRLR</sequence>
<protein>
    <recommendedName>
        <fullName evidence="9">DNA 3'-5' helicase</fullName>
        <ecNumber evidence="9">5.6.2.4</ecNumber>
    </recommendedName>
</protein>
<dbReference type="Gene3D" id="3.30.420.10">
    <property type="entry name" value="Ribonuclease H-like superfamily/Ribonuclease H"/>
    <property type="match status" value="1"/>
</dbReference>
<dbReference type="CDD" id="cd17932">
    <property type="entry name" value="DEXQc_UvrD"/>
    <property type="match status" value="1"/>
</dbReference>
<evidence type="ECO:0000256" key="8">
    <source>
        <dbReference type="ARBA" id="ARBA00034617"/>
    </source>
</evidence>
<feature type="binding site" evidence="10">
    <location>
        <begin position="1916"/>
        <end position="1923"/>
    </location>
    <ligand>
        <name>ATP</name>
        <dbReference type="ChEBI" id="CHEBI:30616"/>
    </ligand>
</feature>
<comment type="catalytic activity">
    <reaction evidence="8">
        <text>Couples ATP hydrolysis with the unwinding of duplex DNA by translocating in the 3'-5' direction.</text>
        <dbReference type="EC" id="5.6.2.4"/>
    </reaction>
</comment>
<dbReference type="PROSITE" id="PS51198">
    <property type="entry name" value="UVRD_HELICASE_ATP_BIND"/>
    <property type="match status" value="1"/>
</dbReference>
<name>A0ABS8CRN1_9RHOB</name>
<comment type="caution">
    <text evidence="14">The sequence shown here is derived from an EMBL/GenBank/DDBJ whole genome shotgun (WGS) entry which is preliminary data.</text>
</comment>
<dbReference type="InterPro" id="IPR036397">
    <property type="entry name" value="RNaseH_sf"/>
</dbReference>
<dbReference type="CDD" id="cd17920">
    <property type="entry name" value="DEXHc_RecQ"/>
    <property type="match status" value="1"/>
</dbReference>
<evidence type="ECO:0000259" key="13">
    <source>
        <dbReference type="PROSITE" id="PS51198"/>
    </source>
</evidence>
<keyword evidence="15" id="KW-1185">Reference proteome</keyword>
<keyword evidence="4 10" id="KW-0347">Helicase</keyword>
<keyword evidence="2 10" id="KW-0547">Nucleotide-binding</keyword>
<evidence type="ECO:0000256" key="2">
    <source>
        <dbReference type="ARBA" id="ARBA00022741"/>
    </source>
</evidence>
<dbReference type="Proteomes" id="UP001198571">
    <property type="component" value="Unassembled WGS sequence"/>
</dbReference>
<dbReference type="SUPFAM" id="SSF52540">
    <property type="entry name" value="P-loop containing nucleoside triphosphate hydrolases"/>
    <property type="match status" value="2"/>
</dbReference>
<evidence type="ECO:0000256" key="10">
    <source>
        <dbReference type="PROSITE-ProRule" id="PRU00560"/>
    </source>
</evidence>
<dbReference type="InterPro" id="IPR014017">
    <property type="entry name" value="DNA_helicase_UvrD-like_C"/>
</dbReference>
<evidence type="ECO:0000313" key="14">
    <source>
        <dbReference type="EMBL" id="MCB5412052.1"/>
    </source>
</evidence>
<dbReference type="PANTHER" id="PTHR13710:SF105">
    <property type="entry name" value="ATP-DEPENDENT DNA HELICASE Q1"/>
    <property type="match status" value="1"/>
</dbReference>
<keyword evidence="6" id="KW-0238">DNA-binding</keyword>